<feature type="compositionally biased region" description="Basic and acidic residues" evidence="1">
    <location>
        <begin position="14"/>
        <end position="29"/>
    </location>
</feature>
<feature type="region of interest" description="Disordered" evidence="1">
    <location>
        <begin position="243"/>
        <end position="263"/>
    </location>
</feature>
<evidence type="ECO:0000256" key="1">
    <source>
        <dbReference type="SAM" id="MobiDB-lite"/>
    </source>
</evidence>
<feature type="compositionally biased region" description="Basic and acidic residues" evidence="1">
    <location>
        <begin position="36"/>
        <end position="47"/>
    </location>
</feature>
<comment type="caution">
    <text evidence="2">The sequence shown here is derived from an EMBL/GenBank/DDBJ whole genome shotgun (WGS) entry which is preliminary data.</text>
</comment>
<dbReference type="AlphaFoldDB" id="A0AAP0NXM1"/>
<accession>A0AAP0NXM1</accession>
<name>A0AAP0NXM1_9MAGN</name>
<sequence length="318" mass="35009">MRERGMTVGLGCGPRERRERGEPEAREEGQSGGREAVGREMERGRGKGEIKGLVSICSDGDTWPNLSAPCGRQKPRDAFEQEFPRSKISDEEPSLSPLLIGSNIQICAPSLSRRNLATGDSPLLFPITVARIFCRFEFDCAEIVSDRLALLGTSSLQGEFWSSPREGYSDSSFSFSFGRLGWTLSNIPSILSLLREVDELYKSEKSLLVVEVHRHLSGLHSIALSDLERLSSRGDRQFGMTMDRAGLSQPQPPPPPPNEQEQQQTGLVVFRGCYRTIGLVILWILSTPKELLEGASDGAGPVVVFSDLEVLENQLDSS</sequence>
<keyword evidence="3" id="KW-1185">Reference proteome</keyword>
<evidence type="ECO:0000313" key="3">
    <source>
        <dbReference type="Proteomes" id="UP001420932"/>
    </source>
</evidence>
<evidence type="ECO:0000313" key="2">
    <source>
        <dbReference type="EMBL" id="KAK9121465.1"/>
    </source>
</evidence>
<dbReference type="Proteomes" id="UP001420932">
    <property type="component" value="Unassembled WGS sequence"/>
</dbReference>
<proteinExistence type="predicted"/>
<reference evidence="2 3" key="1">
    <citation type="submission" date="2024-01" db="EMBL/GenBank/DDBJ databases">
        <title>Genome assemblies of Stephania.</title>
        <authorList>
            <person name="Yang L."/>
        </authorList>
    </citation>
    <scope>NUCLEOTIDE SEQUENCE [LARGE SCALE GENOMIC DNA]</scope>
    <source>
        <strain evidence="2">YNDBR</strain>
        <tissue evidence="2">Leaf</tissue>
    </source>
</reference>
<dbReference type="EMBL" id="JBBNAF010000008">
    <property type="protein sequence ID" value="KAK9121465.1"/>
    <property type="molecule type" value="Genomic_DNA"/>
</dbReference>
<feature type="region of interest" description="Disordered" evidence="1">
    <location>
        <begin position="1"/>
        <end position="47"/>
    </location>
</feature>
<organism evidence="2 3">
    <name type="scientific">Stephania yunnanensis</name>
    <dbReference type="NCBI Taxonomy" id="152371"/>
    <lineage>
        <taxon>Eukaryota</taxon>
        <taxon>Viridiplantae</taxon>
        <taxon>Streptophyta</taxon>
        <taxon>Embryophyta</taxon>
        <taxon>Tracheophyta</taxon>
        <taxon>Spermatophyta</taxon>
        <taxon>Magnoliopsida</taxon>
        <taxon>Ranunculales</taxon>
        <taxon>Menispermaceae</taxon>
        <taxon>Menispermoideae</taxon>
        <taxon>Cissampelideae</taxon>
        <taxon>Stephania</taxon>
    </lineage>
</organism>
<protein>
    <submittedName>
        <fullName evidence="2">Uncharacterized protein</fullName>
    </submittedName>
</protein>
<gene>
    <name evidence="2" type="ORF">Syun_019082</name>
</gene>